<evidence type="ECO:0000313" key="3">
    <source>
        <dbReference type="Proteomes" id="UP000235122"/>
    </source>
</evidence>
<accession>A0A2I1IKR4</accession>
<protein>
    <submittedName>
        <fullName evidence="2">Uncharacterized protein</fullName>
    </submittedName>
</protein>
<evidence type="ECO:0000256" key="1">
    <source>
        <dbReference type="SAM" id="Phobius"/>
    </source>
</evidence>
<dbReference type="EMBL" id="PKKO01000006">
    <property type="protein sequence ID" value="PKY71709.1"/>
    <property type="molecule type" value="Genomic_DNA"/>
</dbReference>
<dbReference type="Proteomes" id="UP000235122">
    <property type="component" value="Unassembled WGS sequence"/>
</dbReference>
<feature type="transmembrane region" description="Helical" evidence="1">
    <location>
        <begin position="45"/>
        <end position="62"/>
    </location>
</feature>
<proteinExistence type="predicted"/>
<organism evidence="2 3">
    <name type="scientific">Winkia neuii</name>
    <dbReference type="NCBI Taxonomy" id="33007"/>
    <lineage>
        <taxon>Bacteria</taxon>
        <taxon>Bacillati</taxon>
        <taxon>Actinomycetota</taxon>
        <taxon>Actinomycetes</taxon>
        <taxon>Actinomycetales</taxon>
        <taxon>Actinomycetaceae</taxon>
        <taxon>Winkia</taxon>
    </lineage>
</organism>
<keyword evidence="1" id="KW-0812">Transmembrane</keyword>
<sequence length="92" mass="9981">MSTRSSWAFLGNPKPKWSLGLGWGSIYAFIPAWFIFGNVLQNAPYAGWFCLLAGGIATVVAFKHRSFLLLSFGILEALSYGIIVIIAGVNTP</sequence>
<evidence type="ECO:0000313" key="2">
    <source>
        <dbReference type="EMBL" id="PKY71709.1"/>
    </source>
</evidence>
<gene>
    <name evidence="2" type="ORF">CYJ19_10900</name>
</gene>
<keyword evidence="1" id="KW-0472">Membrane</keyword>
<comment type="caution">
    <text evidence="2">The sequence shown here is derived from an EMBL/GenBank/DDBJ whole genome shotgun (WGS) entry which is preliminary data.</text>
</comment>
<feature type="transmembrane region" description="Helical" evidence="1">
    <location>
        <begin position="67"/>
        <end position="89"/>
    </location>
</feature>
<name>A0A2I1IKR4_9ACTO</name>
<dbReference type="AlphaFoldDB" id="A0A2I1IKR4"/>
<keyword evidence="3" id="KW-1185">Reference proteome</keyword>
<reference evidence="2 3" key="1">
    <citation type="submission" date="2017-12" db="EMBL/GenBank/DDBJ databases">
        <title>Phylogenetic diversity of female urinary microbiome.</title>
        <authorList>
            <person name="Thomas-White K."/>
            <person name="Wolfe A.J."/>
        </authorList>
    </citation>
    <scope>NUCLEOTIDE SEQUENCE [LARGE SCALE GENOMIC DNA]</scope>
    <source>
        <strain evidence="2 3">UMB0402</strain>
    </source>
</reference>
<keyword evidence="1" id="KW-1133">Transmembrane helix</keyword>
<dbReference type="GeneID" id="35867121"/>
<dbReference type="RefSeq" id="WP_024331413.1">
    <property type="nucleotide sequence ID" value="NZ_JASOXK010000004.1"/>
</dbReference>
<feature type="transmembrane region" description="Helical" evidence="1">
    <location>
        <begin position="21"/>
        <end position="39"/>
    </location>
</feature>